<reference evidence="2 3" key="1">
    <citation type="submission" date="2020-05" db="EMBL/GenBank/DDBJ databases">
        <title>WGS assembly of Panicum virgatum.</title>
        <authorList>
            <person name="Lovell J.T."/>
            <person name="Jenkins J."/>
            <person name="Shu S."/>
            <person name="Juenger T.E."/>
            <person name="Schmutz J."/>
        </authorList>
    </citation>
    <scope>NUCLEOTIDE SEQUENCE [LARGE SCALE GENOMIC DNA]</scope>
    <source>
        <strain evidence="2">AP13</strain>
        <strain evidence="3">cv. AP13</strain>
    </source>
</reference>
<comment type="caution">
    <text evidence="2">The sequence shown here is derived from an EMBL/GenBank/DDBJ whole genome shotgun (WGS) entry which is preliminary data.</text>
</comment>
<protein>
    <submittedName>
        <fullName evidence="2">Uncharacterized protein</fullName>
    </submittedName>
</protein>
<evidence type="ECO:0000313" key="2">
    <source>
        <dbReference type="EMBL" id="KAG2597839.1"/>
    </source>
</evidence>
<proteinExistence type="predicted"/>
<dbReference type="AlphaFoldDB" id="A0A8T0SNR1"/>
<name>A0A8T0SNR1_PANVG</name>
<sequence>MVYLTTLCRIMEGRKDKRMAFRATIEQAQLVSQIPF</sequence>
<dbReference type="EMBL" id="CM029045">
    <property type="protein sequence ID" value="KAG2597839.1"/>
    <property type="molecule type" value="Genomic_DNA"/>
</dbReference>
<dbReference type="EMBL" id="CM029047">
    <property type="protein sequence ID" value="KAG2583775.1"/>
    <property type="molecule type" value="Genomic_DNA"/>
</dbReference>
<accession>A0A8T0SNR1</accession>
<keyword evidence="3" id="KW-1185">Reference proteome</keyword>
<organism evidence="2 3">
    <name type="scientific">Panicum virgatum</name>
    <name type="common">Blackwell switchgrass</name>
    <dbReference type="NCBI Taxonomy" id="38727"/>
    <lineage>
        <taxon>Eukaryota</taxon>
        <taxon>Viridiplantae</taxon>
        <taxon>Streptophyta</taxon>
        <taxon>Embryophyta</taxon>
        <taxon>Tracheophyta</taxon>
        <taxon>Spermatophyta</taxon>
        <taxon>Magnoliopsida</taxon>
        <taxon>Liliopsida</taxon>
        <taxon>Poales</taxon>
        <taxon>Poaceae</taxon>
        <taxon>PACMAD clade</taxon>
        <taxon>Panicoideae</taxon>
        <taxon>Panicodae</taxon>
        <taxon>Paniceae</taxon>
        <taxon>Panicinae</taxon>
        <taxon>Panicum</taxon>
        <taxon>Panicum sect. Hiantes</taxon>
    </lineage>
</organism>
<evidence type="ECO:0000313" key="1">
    <source>
        <dbReference type="EMBL" id="KAG2583775.1"/>
    </source>
</evidence>
<evidence type="ECO:0000313" key="3">
    <source>
        <dbReference type="Proteomes" id="UP000823388"/>
    </source>
</evidence>
<dbReference type="Proteomes" id="UP000823388">
    <property type="component" value="Chromosome 6K"/>
</dbReference>
<dbReference type="Proteomes" id="UP000823388">
    <property type="component" value="Chromosome 5K"/>
</dbReference>
<gene>
    <name evidence="2" type="ORF">PVAP13_5KG242507</name>
    <name evidence="1" type="ORF">PVAP13_6KG241512</name>
</gene>